<evidence type="ECO:0000256" key="1">
    <source>
        <dbReference type="SAM" id="MobiDB-lite"/>
    </source>
</evidence>
<organism evidence="2 3">
    <name type="scientific">Pocillopora meandrina</name>
    <dbReference type="NCBI Taxonomy" id="46732"/>
    <lineage>
        <taxon>Eukaryota</taxon>
        <taxon>Metazoa</taxon>
        <taxon>Cnidaria</taxon>
        <taxon>Anthozoa</taxon>
        <taxon>Hexacorallia</taxon>
        <taxon>Scleractinia</taxon>
        <taxon>Astrocoeniina</taxon>
        <taxon>Pocilloporidae</taxon>
        <taxon>Pocillopora</taxon>
    </lineage>
</organism>
<name>A0AAU9W6A0_9CNID</name>
<protein>
    <submittedName>
        <fullName evidence="2">Uncharacterized protein</fullName>
    </submittedName>
</protein>
<dbReference type="Proteomes" id="UP001159428">
    <property type="component" value="Unassembled WGS sequence"/>
</dbReference>
<evidence type="ECO:0000313" key="3">
    <source>
        <dbReference type="Proteomes" id="UP001159428"/>
    </source>
</evidence>
<accession>A0AAU9W6A0</accession>
<sequence length="171" mass="19467">MSFTAAHKTLFSFIRRYRIPENGRVYFHLSSGRLRKSFDYHGFLAKEWLNGSGRVDATLQQMAPTLNSNENFEMNDSFQISFTHVRSSPRGSGEKRKMKPGHSHPETFKRMKQTVVTIKNNDSLCCARVIIQTHTAIELHAEANVPFVPCGCEELTKFALAPSLCDFQLLL</sequence>
<gene>
    <name evidence="2" type="ORF">PMEA_00035078</name>
</gene>
<proteinExistence type="predicted"/>
<dbReference type="EMBL" id="CALNXJ010000009">
    <property type="protein sequence ID" value="CAH3103332.1"/>
    <property type="molecule type" value="Genomic_DNA"/>
</dbReference>
<reference evidence="2 3" key="1">
    <citation type="submission" date="2022-05" db="EMBL/GenBank/DDBJ databases">
        <authorList>
            <consortium name="Genoscope - CEA"/>
            <person name="William W."/>
        </authorList>
    </citation>
    <scope>NUCLEOTIDE SEQUENCE [LARGE SCALE GENOMIC DNA]</scope>
</reference>
<feature type="region of interest" description="Disordered" evidence="1">
    <location>
        <begin position="86"/>
        <end position="105"/>
    </location>
</feature>
<comment type="caution">
    <text evidence="2">The sequence shown here is derived from an EMBL/GenBank/DDBJ whole genome shotgun (WGS) entry which is preliminary data.</text>
</comment>
<evidence type="ECO:0000313" key="2">
    <source>
        <dbReference type="EMBL" id="CAH3103332.1"/>
    </source>
</evidence>
<keyword evidence="3" id="KW-1185">Reference proteome</keyword>
<dbReference type="AlphaFoldDB" id="A0AAU9W6A0"/>
<feature type="non-terminal residue" evidence="2">
    <location>
        <position position="171"/>
    </location>
</feature>